<keyword evidence="6 12" id="KW-0472">Membrane</keyword>
<dbReference type="AlphaFoldDB" id="A0A0M8MFA6"/>
<dbReference type="GO" id="GO:0003755">
    <property type="term" value="F:peptidyl-prolyl cis-trans isomerase activity"/>
    <property type="evidence" value="ECO:0007669"/>
    <property type="project" value="UniProtKB-KW"/>
</dbReference>
<keyword evidence="3" id="KW-0997">Cell inner membrane</keyword>
<dbReference type="PANTHER" id="PTHR47529:SF1">
    <property type="entry name" value="PERIPLASMIC CHAPERONE PPID"/>
    <property type="match status" value="1"/>
</dbReference>
<evidence type="ECO:0000256" key="7">
    <source>
        <dbReference type="ARBA" id="ARBA00023186"/>
    </source>
</evidence>
<evidence type="ECO:0000256" key="10">
    <source>
        <dbReference type="ARBA" id="ARBA00042775"/>
    </source>
</evidence>
<dbReference type="STRING" id="1202724.AM493_17880"/>
<dbReference type="Proteomes" id="UP000037755">
    <property type="component" value="Unassembled WGS sequence"/>
</dbReference>
<dbReference type="Gene3D" id="3.10.50.40">
    <property type="match status" value="1"/>
</dbReference>
<feature type="domain" description="PpiC" evidence="13">
    <location>
        <begin position="340"/>
        <end position="447"/>
    </location>
</feature>
<feature type="transmembrane region" description="Helical" evidence="12">
    <location>
        <begin position="12"/>
        <end position="31"/>
    </location>
</feature>
<evidence type="ECO:0000313" key="14">
    <source>
        <dbReference type="EMBL" id="KOS07704.1"/>
    </source>
</evidence>
<dbReference type="InterPro" id="IPR046357">
    <property type="entry name" value="PPIase_dom_sf"/>
</dbReference>
<evidence type="ECO:0000313" key="15">
    <source>
        <dbReference type="Proteomes" id="UP000037755"/>
    </source>
</evidence>
<keyword evidence="11" id="KW-0697">Rotamase</keyword>
<keyword evidence="2" id="KW-1003">Cell membrane</keyword>
<keyword evidence="4 12" id="KW-0812">Transmembrane</keyword>
<keyword evidence="5 12" id="KW-1133">Transmembrane helix</keyword>
<dbReference type="Pfam" id="PF13623">
    <property type="entry name" value="SurA_N_2"/>
    <property type="match status" value="1"/>
</dbReference>
<gene>
    <name evidence="14" type="ORF">AM493_17880</name>
</gene>
<accession>A0A0M8MFA6</accession>
<dbReference type="InterPro" id="IPR000297">
    <property type="entry name" value="PPIase_PpiC"/>
</dbReference>
<evidence type="ECO:0000256" key="8">
    <source>
        <dbReference type="ARBA" id="ARBA00038408"/>
    </source>
</evidence>
<comment type="subcellular location">
    <subcellularLocation>
        <location evidence="1">Cell inner membrane</location>
        <topology evidence="1">Single-pass type II membrane protein</topology>
        <orientation evidence="1">Periplasmic side</orientation>
    </subcellularLocation>
</comment>
<evidence type="ECO:0000256" key="4">
    <source>
        <dbReference type="ARBA" id="ARBA00022692"/>
    </source>
</evidence>
<comment type="similarity">
    <text evidence="8">Belongs to the PpiD chaperone family.</text>
</comment>
<dbReference type="SUPFAM" id="SSF54534">
    <property type="entry name" value="FKBP-like"/>
    <property type="match status" value="1"/>
</dbReference>
<dbReference type="GO" id="GO:0005886">
    <property type="term" value="C:plasma membrane"/>
    <property type="evidence" value="ECO:0007669"/>
    <property type="project" value="UniProtKB-SubCell"/>
</dbReference>
<keyword evidence="11 14" id="KW-0413">Isomerase</keyword>
<evidence type="ECO:0000256" key="2">
    <source>
        <dbReference type="ARBA" id="ARBA00022475"/>
    </source>
</evidence>
<organism evidence="14 15">
    <name type="scientific">Flavobacterium akiainvivens</name>
    <dbReference type="NCBI Taxonomy" id="1202724"/>
    <lineage>
        <taxon>Bacteria</taxon>
        <taxon>Pseudomonadati</taxon>
        <taxon>Bacteroidota</taxon>
        <taxon>Flavobacteriia</taxon>
        <taxon>Flavobacteriales</taxon>
        <taxon>Flavobacteriaceae</taxon>
        <taxon>Flavobacterium</taxon>
    </lineage>
</organism>
<evidence type="ECO:0000256" key="5">
    <source>
        <dbReference type="ARBA" id="ARBA00022989"/>
    </source>
</evidence>
<dbReference type="EMBL" id="LIYD01000005">
    <property type="protein sequence ID" value="KOS07704.1"/>
    <property type="molecule type" value="Genomic_DNA"/>
</dbReference>
<evidence type="ECO:0000256" key="11">
    <source>
        <dbReference type="PROSITE-ProRule" id="PRU00278"/>
    </source>
</evidence>
<dbReference type="InterPro" id="IPR027304">
    <property type="entry name" value="Trigger_fact/SurA_dom_sf"/>
</dbReference>
<protein>
    <recommendedName>
        <fullName evidence="9">Periplasmic chaperone PpiD</fullName>
    </recommendedName>
    <alternativeName>
        <fullName evidence="10">Periplasmic folding chaperone</fullName>
    </alternativeName>
</protein>
<proteinExistence type="inferred from homology"/>
<keyword evidence="7" id="KW-0143">Chaperone</keyword>
<dbReference type="Pfam" id="PF13616">
    <property type="entry name" value="Rotamase_3"/>
    <property type="match status" value="1"/>
</dbReference>
<comment type="caution">
    <text evidence="14">The sequence shown here is derived from an EMBL/GenBank/DDBJ whole genome shotgun (WGS) entry which is preliminary data.</text>
</comment>
<evidence type="ECO:0000259" key="13">
    <source>
        <dbReference type="PROSITE" id="PS50198"/>
    </source>
</evidence>
<dbReference type="OrthoDB" id="9812372at2"/>
<evidence type="ECO:0000256" key="9">
    <source>
        <dbReference type="ARBA" id="ARBA00040743"/>
    </source>
</evidence>
<keyword evidence="15" id="KW-1185">Reference proteome</keyword>
<dbReference type="PATRIC" id="fig|1202724.3.peg.3713"/>
<evidence type="ECO:0000256" key="12">
    <source>
        <dbReference type="SAM" id="Phobius"/>
    </source>
</evidence>
<dbReference type="PROSITE" id="PS50198">
    <property type="entry name" value="PPIC_PPIASE_2"/>
    <property type="match status" value="1"/>
</dbReference>
<reference evidence="14 15" key="1">
    <citation type="submission" date="2015-08" db="EMBL/GenBank/DDBJ databases">
        <title>Whole genome sequence of Flavobacterium akiainvivens IK-1T, from decaying Wikstroemia oahuensis, an endemic Hawaiian shrub.</title>
        <authorList>
            <person name="Wan X."/>
            <person name="Hou S."/>
            <person name="Saito J."/>
            <person name="Donachie S."/>
        </authorList>
    </citation>
    <scope>NUCLEOTIDE SEQUENCE [LARGE SCALE GENOMIC DNA]</scope>
    <source>
        <strain evidence="14 15">IK-1</strain>
    </source>
</reference>
<evidence type="ECO:0000256" key="3">
    <source>
        <dbReference type="ARBA" id="ARBA00022519"/>
    </source>
</evidence>
<name>A0A0M8MFA6_9FLAO</name>
<dbReference type="SUPFAM" id="SSF109998">
    <property type="entry name" value="Triger factor/SurA peptide-binding domain-like"/>
    <property type="match status" value="1"/>
</dbReference>
<evidence type="ECO:0000256" key="1">
    <source>
        <dbReference type="ARBA" id="ARBA00004382"/>
    </source>
</evidence>
<dbReference type="PANTHER" id="PTHR47529">
    <property type="entry name" value="PEPTIDYL-PROLYL CIS-TRANS ISOMERASE D"/>
    <property type="match status" value="1"/>
</dbReference>
<evidence type="ECO:0000256" key="6">
    <source>
        <dbReference type="ARBA" id="ARBA00023136"/>
    </source>
</evidence>
<sequence length="699" mass="76174">MAVLSKIRERSILLIGIIGFCLLAFIIGDIINSGGFGVTRNIGSVNGTDIPASDFKRELEGMQGGSSTQATNSIFNREVETILYNERIEKAGILVGKDHIFDVYGQSYGQQPQFMNALGQFDKAKFNEFLVNLKKDNPALYQNFEASRPKVEAFAKRQVYVNMVKGGFFTTNIEGKQRYAQDNDKVNFDYVYVPYNTVNDDQVKVTDEELLAYMKKDAKKYKAEPTRDVEYVLIDNKPSAQDEADAKKEIESFLLPKVKYNAETAKNDTIAGFASIPASQVAQFVSEASDTPYDTVYVTKAQLPAEFSEQIYNTPVGQVFGPYKDNGSYKLTRMMSKKPGATVKAQHILIGYTGGKAPDPSITMTKEEAKAKADQLLVQVNANPSAMGQLVAENSVDKGSLANQGIYDNIPKGQMVPTFDAFIFDNPIGKTGVVETDFGFHVIRILDKYEGIQVATIAVKTNPSEKTVTENFNKATKLEMDARNGKKFEDLAKAGGFTPTPANGLRSYDEAVPGVGALRALVRWAYDGDTKVGDVKIFDTSNGGRVVARLKNINDNGLISLEQAKVSVLPLVRNEKKAEIIRKKMAGTTLDAVSKASGSSIANATGIAFSNPMISGVGVEPKVVGKAFGLAAGKTSQLIDGVSGVYMVTTKSVEKAAELPNYTSLINSANSQARNMAESRLTQAMKDAADIEDNRFQFN</sequence>
<dbReference type="InterPro" id="IPR052029">
    <property type="entry name" value="PpiD_chaperone"/>
</dbReference>
<dbReference type="RefSeq" id="WP_054409418.1">
    <property type="nucleotide sequence ID" value="NZ_FOYA01000002.1"/>
</dbReference>